<feature type="compositionally biased region" description="Low complexity" evidence="1">
    <location>
        <begin position="232"/>
        <end position="244"/>
    </location>
</feature>
<organism evidence="2 3">
    <name type="scientific">Colletotrichum higginsianum (strain IMI 349063)</name>
    <name type="common">Crucifer anthracnose fungus</name>
    <dbReference type="NCBI Taxonomy" id="759273"/>
    <lineage>
        <taxon>Eukaryota</taxon>
        <taxon>Fungi</taxon>
        <taxon>Dikarya</taxon>
        <taxon>Ascomycota</taxon>
        <taxon>Pezizomycotina</taxon>
        <taxon>Sordariomycetes</taxon>
        <taxon>Hypocreomycetidae</taxon>
        <taxon>Glomerellales</taxon>
        <taxon>Glomerellaceae</taxon>
        <taxon>Colletotrichum</taxon>
        <taxon>Colletotrichum destructivum species complex</taxon>
    </lineage>
</organism>
<accession>A0A1B7XVZ4</accession>
<keyword evidence="3" id="KW-1185">Reference proteome</keyword>
<gene>
    <name evidence="2" type="ORF">CH63R_13048</name>
</gene>
<reference evidence="3" key="1">
    <citation type="journal article" date="2017" name="BMC Genomics">
        <title>Gapless genome assembly of Colletotrichum higginsianum reveals chromosome structure and association of transposable elements with secondary metabolite gene clusters.</title>
        <authorList>
            <person name="Dallery J.-F."/>
            <person name="Lapalu N."/>
            <person name="Zampounis A."/>
            <person name="Pigne S."/>
            <person name="Luyten I."/>
            <person name="Amselem J."/>
            <person name="Wittenberg A.H.J."/>
            <person name="Zhou S."/>
            <person name="de Queiroz M.V."/>
            <person name="Robin G.P."/>
            <person name="Auger A."/>
            <person name="Hainaut M."/>
            <person name="Henrissat B."/>
            <person name="Kim K.-T."/>
            <person name="Lee Y.-H."/>
            <person name="Lespinet O."/>
            <person name="Schwartz D.C."/>
            <person name="Thon M.R."/>
            <person name="O'Connell R.J."/>
        </authorList>
    </citation>
    <scope>NUCLEOTIDE SEQUENCE [LARGE SCALE GENOMIC DNA]</scope>
    <source>
        <strain evidence="3">IMI 349063</strain>
    </source>
</reference>
<evidence type="ECO:0000313" key="2">
    <source>
        <dbReference type="EMBL" id="OBR03921.1"/>
    </source>
</evidence>
<feature type="region of interest" description="Disordered" evidence="1">
    <location>
        <begin position="221"/>
        <end position="244"/>
    </location>
</feature>
<dbReference type="VEuPathDB" id="FungiDB:CH63R_13048"/>
<evidence type="ECO:0000313" key="3">
    <source>
        <dbReference type="Proteomes" id="UP000092177"/>
    </source>
</evidence>
<dbReference type="AlphaFoldDB" id="A0A1B7XVZ4"/>
<evidence type="ECO:0000256" key="1">
    <source>
        <dbReference type="SAM" id="MobiDB-lite"/>
    </source>
</evidence>
<feature type="compositionally biased region" description="Low complexity" evidence="1">
    <location>
        <begin position="18"/>
        <end position="29"/>
    </location>
</feature>
<proteinExistence type="predicted"/>
<dbReference type="RefSeq" id="XP_018152439.1">
    <property type="nucleotide sequence ID" value="XM_018308022.1"/>
</dbReference>
<protein>
    <submittedName>
        <fullName evidence="2">Uncharacterized protein</fullName>
    </submittedName>
</protein>
<sequence>MAGQHSRKGKEPEQTQTPAAGPALAAEPLASSQVIHGSRPPGTRSVMPLEDFKTFLATEKVLWEDPTARSFDEHGKPVFRPDLHHAILRQKELLWPQQQQQQHQQNFGLVPQVGHFPACDTGIMHQNLLRGQQPCFSSLQTVEEEGYTPQFLTYQPIIQLRQGNADPGLCGHYDAALGGQLMNGGGWMVGGGSVFEQGGDMGSFTNVDPSLLNRQGHLASVQDADPSDQDDSSISSLPLGGWQI</sequence>
<dbReference type="KEGG" id="chig:CH63R_13048"/>
<dbReference type="EMBL" id="LTAN01000009">
    <property type="protein sequence ID" value="OBR03921.1"/>
    <property type="molecule type" value="Genomic_DNA"/>
</dbReference>
<dbReference type="OrthoDB" id="4846164at2759"/>
<feature type="region of interest" description="Disordered" evidence="1">
    <location>
        <begin position="1"/>
        <end position="29"/>
    </location>
</feature>
<dbReference type="Proteomes" id="UP000092177">
    <property type="component" value="Chromosome 9"/>
</dbReference>
<comment type="caution">
    <text evidence="2">The sequence shown here is derived from an EMBL/GenBank/DDBJ whole genome shotgun (WGS) entry which is preliminary data.</text>
</comment>
<dbReference type="GeneID" id="28872129"/>
<name>A0A1B7XVZ4_COLHI</name>